<dbReference type="InterPro" id="IPR035197">
    <property type="entry name" value="DUF5313"/>
</dbReference>
<name>A0A2W4JNH9_9PSEU</name>
<evidence type="ECO:0000313" key="3">
    <source>
        <dbReference type="EMBL" id="PZM99798.1"/>
    </source>
</evidence>
<dbReference type="Pfam" id="PF17240">
    <property type="entry name" value="DUF5313"/>
    <property type="match status" value="1"/>
</dbReference>
<reference evidence="2" key="4">
    <citation type="submission" date="2023-08" db="EMBL/GenBank/DDBJ databases">
        <authorList>
            <person name="Guima S.E.S."/>
            <person name="Martins L.F."/>
            <person name="Silva A.M."/>
            <person name="Setubal J.C."/>
        </authorList>
    </citation>
    <scope>NUCLEOTIDE SEQUENCE</scope>
    <source>
        <strain evidence="2">ZC4RG45</strain>
    </source>
</reference>
<feature type="transmembrane region" description="Helical" evidence="1">
    <location>
        <begin position="63"/>
        <end position="83"/>
    </location>
</feature>
<protein>
    <submittedName>
        <fullName evidence="2">DUF5313 family protein</fullName>
    </submittedName>
</protein>
<reference evidence="2 4" key="3">
    <citation type="journal article" date="2021" name="BMC Genomics">
        <title>Genome-resolved metagenome and metatranscriptome analyses of thermophilic composting reveal key bacterial players and their metabolic interactions.</title>
        <authorList>
            <person name="Braga L.P.P."/>
            <person name="Pereira R.V."/>
            <person name="Martins L.F."/>
            <person name="Moura L.M.S."/>
            <person name="Sanchez F.B."/>
            <person name="Patane J.S.L."/>
            <person name="da Silva A.M."/>
            <person name="Setubal J.C."/>
        </authorList>
    </citation>
    <scope>NUCLEOTIDE SEQUENCE [LARGE SCALE GENOMIC DNA]</scope>
    <source>
        <strain evidence="2">ZC4RG45</strain>
    </source>
</reference>
<feature type="transmembrane region" description="Helical" evidence="1">
    <location>
        <begin position="40"/>
        <end position="57"/>
    </location>
</feature>
<keyword evidence="1" id="KW-0472">Membrane</keyword>
<reference evidence="2" key="2">
    <citation type="submission" date="2018-05" db="EMBL/GenBank/DDBJ databases">
        <authorList>
            <person name="Moura L."/>
            <person name="Setubal J.C."/>
        </authorList>
    </citation>
    <scope>NUCLEOTIDE SEQUENCE</scope>
    <source>
        <strain evidence="2">ZC4RG45</strain>
    </source>
</reference>
<dbReference type="Proteomes" id="UP000249324">
    <property type="component" value="Unassembled WGS sequence"/>
</dbReference>
<dbReference type="EMBL" id="QGUI01000134">
    <property type="protein sequence ID" value="PZM99798.1"/>
    <property type="molecule type" value="Genomic_DNA"/>
</dbReference>
<sequence length="126" mass="14685">MTRPGPLRWLWYAAGGRLPDRYREWVLKDVTGPGWMWRHFARASVIIWPLAAVWWLLPADTLVHAGMSVLALLISYFYSGAYMTESAENRLAKHGFPPGTFRSVRDRLNQKKFAEARARYDAVYRR</sequence>
<gene>
    <name evidence="2" type="ORF">DIU77_006550</name>
    <name evidence="3" type="ORF">DIU77_05050</name>
</gene>
<dbReference type="AlphaFoldDB" id="A0A2W4JNH9"/>
<organism evidence="3">
    <name type="scientific">Thermocrispum agreste</name>
    <dbReference type="NCBI Taxonomy" id="37925"/>
    <lineage>
        <taxon>Bacteria</taxon>
        <taxon>Bacillati</taxon>
        <taxon>Actinomycetota</taxon>
        <taxon>Actinomycetes</taxon>
        <taxon>Pseudonocardiales</taxon>
        <taxon>Pseudonocardiaceae</taxon>
        <taxon>Thermocrispum</taxon>
    </lineage>
</organism>
<evidence type="ECO:0000313" key="2">
    <source>
        <dbReference type="EMBL" id="MFO7191888.1"/>
    </source>
</evidence>
<evidence type="ECO:0000313" key="4">
    <source>
        <dbReference type="Proteomes" id="UP000249324"/>
    </source>
</evidence>
<keyword evidence="1" id="KW-1133">Transmembrane helix</keyword>
<dbReference type="EMBL" id="QGUI02000057">
    <property type="protein sequence ID" value="MFO7191888.1"/>
    <property type="molecule type" value="Genomic_DNA"/>
</dbReference>
<accession>A0A2W4JNH9</accession>
<dbReference type="STRING" id="1111738.GCA_000427905_00301"/>
<comment type="caution">
    <text evidence="3">The sequence shown here is derived from an EMBL/GenBank/DDBJ whole genome shotgun (WGS) entry which is preliminary data.</text>
</comment>
<keyword evidence="1" id="KW-0812">Transmembrane</keyword>
<evidence type="ECO:0000256" key="1">
    <source>
        <dbReference type="SAM" id="Phobius"/>
    </source>
</evidence>
<proteinExistence type="predicted"/>
<reference evidence="3" key="1">
    <citation type="submission" date="2018-05" db="EMBL/GenBank/DDBJ databases">
        <authorList>
            <person name="Lanie J.A."/>
            <person name="Ng W.-L."/>
            <person name="Kazmierczak K.M."/>
            <person name="Andrzejewski T.M."/>
            <person name="Davidsen T.M."/>
            <person name="Wayne K.J."/>
            <person name="Tettelin H."/>
            <person name="Glass J.I."/>
            <person name="Rusch D."/>
            <person name="Podicherti R."/>
            <person name="Tsui H.-C.T."/>
            <person name="Winkler M.E."/>
        </authorList>
    </citation>
    <scope>NUCLEOTIDE SEQUENCE</scope>
    <source>
        <strain evidence="3">ZC4RG45</strain>
    </source>
</reference>